<comment type="caution">
    <text evidence="10">The sequence shown here is derived from an EMBL/GenBank/DDBJ whole genome shotgun (WGS) entry which is preliminary data.</text>
</comment>
<dbReference type="Proteomes" id="UP001044222">
    <property type="component" value="Chromosome 6"/>
</dbReference>
<evidence type="ECO:0000256" key="2">
    <source>
        <dbReference type="ARBA" id="ARBA00005234"/>
    </source>
</evidence>
<evidence type="ECO:0000256" key="5">
    <source>
        <dbReference type="ARBA" id="ARBA00022801"/>
    </source>
</evidence>
<keyword evidence="4" id="KW-0833">Ubl conjugation pathway</keyword>
<evidence type="ECO:0000256" key="8">
    <source>
        <dbReference type="SAM" id="MobiDB-lite"/>
    </source>
</evidence>
<evidence type="ECO:0000313" key="11">
    <source>
        <dbReference type="Proteomes" id="UP001044222"/>
    </source>
</evidence>
<feature type="compositionally biased region" description="Polar residues" evidence="8">
    <location>
        <begin position="310"/>
        <end position="326"/>
    </location>
</feature>
<keyword evidence="5" id="KW-0378">Hydrolase</keyword>
<dbReference type="InterPro" id="IPR038765">
    <property type="entry name" value="Papain-like_cys_pep_sf"/>
</dbReference>
<dbReference type="InterPro" id="IPR003653">
    <property type="entry name" value="Peptidase_C48_C"/>
</dbReference>
<evidence type="ECO:0000256" key="1">
    <source>
        <dbReference type="ARBA" id="ARBA00004604"/>
    </source>
</evidence>
<accession>A0A9D3MJE5</accession>
<evidence type="ECO:0000256" key="4">
    <source>
        <dbReference type="ARBA" id="ARBA00022786"/>
    </source>
</evidence>
<sequence length="688" mass="77575">MRTNSFARLHRNRFWLQARGMLFSKYRSLSHIRRKGILSHVHKTRRTNFRLKKLSRTRVKPQGSAQVAVHLGAEVVKHDITEGQSPGCPLKTDNPEEVHSADMSAAISGCPVVLSEESAVHAPPLELSSIHFSLNVIGQTVDNVHPSCASPEEAGQRTKQTADCRSVKRSLSKKSSRLSRNGRRRGLPLLKWHRRLSRFDFQFCRYGVGSSWFGHCRKGRKSRNIPHISNLRDNSQKAKVLPYLSSPNTEPKDLIREGSGNDLKKLGKIERVPEEGGSEPAEGTLAQDQSALSVWSSGLEAVCGPAGGNKHTSMSCDSSGPKTQPQLDKPEGPEISRVDHSHSSGISGLEIDKQTLPASSPPAGDGEDKEAALPPPCLVQGSGPLRDHRYCRTTVGAPNSVTHSKNLRTKEVAGTSSQLLSKQVTNEAIKELIHEYLKHFYGKHGSFIPLSKSDVLKHLNNKLNTDLKDRKSLIYTELTKYQAVLASSPMRCFKVVYNKHMLTLEDLSTLDNQNWVNDQVINMYGELIEEAVNHKVHFFNSFFHRQLVTKGYEGVKRWTKKVDLFTKKLLLIPIHLEIHWSLITVDIATRNVYFYDSQGIVFRHAIENILKYIMAEAKEKEQMVYQKGWKMIINKRIPQQRNDNDCGVFVLEYCKCLALGRPLQFSQADMPKIRKRIYKELCDCKLAE</sequence>
<comment type="similarity">
    <text evidence="2">Belongs to the peptidase C48 family.</text>
</comment>
<evidence type="ECO:0000256" key="3">
    <source>
        <dbReference type="ARBA" id="ARBA00022670"/>
    </source>
</evidence>
<feature type="domain" description="Ubiquitin-like protease family profile" evidence="9">
    <location>
        <begin position="500"/>
        <end position="657"/>
    </location>
</feature>
<feature type="compositionally biased region" description="Basic and acidic residues" evidence="8">
    <location>
        <begin position="328"/>
        <end position="342"/>
    </location>
</feature>
<dbReference type="GO" id="GO:0005730">
    <property type="term" value="C:nucleolus"/>
    <property type="evidence" value="ECO:0007669"/>
    <property type="project" value="UniProtKB-SubCell"/>
</dbReference>
<dbReference type="Pfam" id="PF19722">
    <property type="entry name" value="SENP3_5_N"/>
    <property type="match status" value="1"/>
</dbReference>
<evidence type="ECO:0000256" key="6">
    <source>
        <dbReference type="ARBA" id="ARBA00022807"/>
    </source>
</evidence>
<dbReference type="GO" id="GO:0016926">
    <property type="term" value="P:protein desumoylation"/>
    <property type="evidence" value="ECO:0007669"/>
    <property type="project" value="TreeGrafter"/>
</dbReference>
<organism evidence="10 11">
    <name type="scientific">Anguilla anguilla</name>
    <name type="common">European freshwater eel</name>
    <name type="synonym">Muraena anguilla</name>
    <dbReference type="NCBI Taxonomy" id="7936"/>
    <lineage>
        <taxon>Eukaryota</taxon>
        <taxon>Metazoa</taxon>
        <taxon>Chordata</taxon>
        <taxon>Craniata</taxon>
        <taxon>Vertebrata</taxon>
        <taxon>Euteleostomi</taxon>
        <taxon>Actinopterygii</taxon>
        <taxon>Neopterygii</taxon>
        <taxon>Teleostei</taxon>
        <taxon>Anguilliformes</taxon>
        <taxon>Anguillidae</taxon>
        <taxon>Anguilla</taxon>
    </lineage>
</organism>
<dbReference type="InterPro" id="IPR045577">
    <property type="entry name" value="SENP3_5_cons_dom"/>
</dbReference>
<keyword evidence="7" id="KW-0539">Nucleus</keyword>
<evidence type="ECO:0000313" key="10">
    <source>
        <dbReference type="EMBL" id="KAG5847223.1"/>
    </source>
</evidence>
<evidence type="ECO:0000256" key="7">
    <source>
        <dbReference type="ARBA" id="ARBA00023242"/>
    </source>
</evidence>
<dbReference type="PANTHER" id="PTHR12606">
    <property type="entry name" value="SENTRIN/SUMO-SPECIFIC PROTEASE"/>
    <property type="match status" value="1"/>
</dbReference>
<dbReference type="AlphaFoldDB" id="A0A9D3MJE5"/>
<gene>
    <name evidence="10" type="ORF">ANANG_G00123730</name>
</gene>
<dbReference type="GO" id="GO:0006508">
    <property type="term" value="P:proteolysis"/>
    <property type="evidence" value="ECO:0007669"/>
    <property type="project" value="UniProtKB-KW"/>
</dbReference>
<proteinExistence type="inferred from homology"/>
<feature type="region of interest" description="Disordered" evidence="8">
    <location>
        <begin position="309"/>
        <end position="373"/>
    </location>
</feature>
<name>A0A9D3MJE5_ANGAN</name>
<dbReference type="Pfam" id="PF02902">
    <property type="entry name" value="Peptidase_C48"/>
    <property type="match status" value="1"/>
</dbReference>
<keyword evidence="6" id="KW-0788">Thiol protease</keyword>
<dbReference type="SUPFAM" id="SSF54001">
    <property type="entry name" value="Cysteine proteinases"/>
    <property type="match status" value="1"/>
</dbReference>
<protein>
    <recommendedName>
        <fullName evidence="9">Ubiquitin-like protease family profile domain-containing protein</fullName>
    </recommendedName>
</protein>
<dbReference type="Gene3D" id="3.40.395.10">
    <property type="entry name" value="Adenoviral Proteinase, Chain A"/>
    <property type="match status" value="1"/>
</dbReference>
<dbReference type="PANTHER" id="PTHR12606:SF10">
    <property type="entry name" value="SENTRIN-SPECIFIC PROTEASE 5"/>
    <property type="match status" value="1"/>
</dbReference>
<evidence type="ECO:0000259" key="9">
    <source>
        <dbReference type="PROSITE" id="PS50600"/>
    </source>
</evidence>
<feature type="compositionally biased region" description="Basic and acidic residues" evidence="8">
    <location>
        <begin position="154"/>
        <end position="166"/>
    </location>
</feature>
<keyword evidence="3" id="KW-0645">Protease</keyword>
<keyword evidence="11" id="KW-1185">Reference proteome</keyword>
<reference evidence="10" key="1">
    <citation type="submission" date="2021-01" db="EMBL/GenBank/DDBJ databases">
        <title>A chromosome-scale assembly of European eel, Anguilla anguilla.</title>
        <authorList>
            <person name="Henkel C."/>
            <person name="Jong-Raadsen S.A."/>
            <person name="Dufour S."/>
            <person name="Weltzien F.-A."/>
            <person name="Palstra A.P."/>
            <person name="Pelster B."/>
            <person name="Spaink H.P."/>
            <person name="Van Den Thillart G.E."/>
            <person name="Jansen H."/>
            <person name="Zahm M."/>
            <person name="Klopp C."/>
            <person name="Cedric C."/>
            <person name="Louis A."/>
            <person name="Berthelot C."/>
            <person name="Parey E."/>
            <person name="Roest Crollius H."/>
            <person name="Montfort J."/>
            <person name="Robinson-Rechavi M."/>
            <person name="Bucao C."/>
            <person name="Bouchez O."/>
            <person name="Gislard M."/>
            <person name="Lluch J."/>
            <person name="Milhes M."/>
            <person name="Lampietro C."/>
            <person name="Lopez Roques C."/>
            <person name="Donnadieu C."/>
            <person name="Braasch I."/>
            <person name="Desvignes T."/>
            <person name="Postlethwait J."/>
            <person name="Bobe J."/>
            <person name="Guiguen Y."/>
            <person name="Dirks R."/>
        </authorList>
    </citation>
    <scope>NUCLEOTIDE SEQUENCE</scope>
    <source>
        <strain evidence="10">Tag_6206</strain>
        <tissue evidence="10">Liver</tissue>
    </source>
</reference>
<dbReference type="GO" id="GO:0016929">
    <property type="term" value="F:deSUMOylase activity"/>
    <property type="evidence" value="ECO:0007669"/>
    <property type="project" value="TreeGrafter"/>
</dbReference>
<feature type="region of interest" description="Disordered" evidence="8">
    <location>
        <begin position="243"/>
        <end position="266"/>
    </location>
</feature>
<comment type="subcellular location">
    <subcellularLocation>
        <location evidence="1">Nucleus</location>
        <location evidence="1">Nucleolus</location>
    </subcellularLocation>
</comment>
<feature type="region of interest" description="Disordered" evidence="8">
    <location>
        <begin position="148"/>
        <end position="182"/>
    </location>
</feature>
<dbReference type="EMBL" id="JAFIRN010000006">
    <property type="protein sequence ID" value="KAG5847223.1"/>
    <property type="molecule type" value="Genomic_DNA"/>
</dbReference>
<dbReference type="FunFam" id="3.40.395.10:FF:000002">
    <property type="entry name" value="Putative sentrin-specific protease 5"/>
    <property type="match status" value="1"/>
</dbReference>
<dbReference type="PROSITE" id="PS50600">
    <property type="entry name" value="ULP_PROTEASE"/>
    <property type="match status" value="1"/>
</dbReference>
<feature type="compositionally biased region" description="Basic residues" evidence="8">
    <location>
        <begin position="167"/>
        <end position="182"/>
    </location>
</feature>